<keyword evidence="4" id="KW-0964">Secreted</keyword>
<keyword evidence="11" id="KW-1185">Reference proteome</keyword>
<dbReference type="PANTHER" id="PTHR33348">
    <property type="entry name" value="PRECURSOR OF CEP5"/>
    <property type="match status" value="1"/>
</dbReference>
<evidence type="ECO:0000256" key="6">
    <source>
        <dbReference type="ARBA" id="ARBA00022729"/>
    </source>
</evidence>
<keyword evidence="7" id="KW-0379">Hydroxylation</keyword>
<dbReference type="GO" id="GO:0006995">
    <property type="term" value="P:cellular response to nitrogen starvation"/>
    <property type="evidence" value="ECO:0007669"/>
    <property type="project" value="UniProtKB-ARBA"/>
</dbReference>
<name>A0AAV7GIF3_DENCH</name>
<comment type="subcellular location">
    <subcellularLocation>
        <location evidence="1">Secreted</location>
        <location evidence="1">Extracellular space</location>
        <location evidence="1">Apoplast</location>
    </subcellularLocation>
</comment>
<proteinExistence type="inferred from homology"/>
<evidence type="ECO:0000256" key="5">
    <source>
        <dbReference type="ARBA" id="ARBA00022702"/>
    </source>
</evidence>
<dbReference type="GO" id="GO:1902025">
    <property type="term" value="P:nitrate import"/>
    <property type="evidence" value="ECO:0007669"/>
    <property type="project" value="TreeGrafter"/>
</dbReference>
<feature type="chain" id="PRO_5044000806" evidence="9">
    <location>
        <begin position="28"/>
        <end position="101"/>
    </location>
</feature>
<evidence type="ECO:0000256" key="7">
    <source>
        <dbReference type="ARBA" id="ARBA00023278"/>
    </source>
</evidence>
<comment type="similarity">
    <text evidence="2">Belongs to the C-terminally encoded plant signaling peptide (CEP) family.</text>
</comment>
<dbReference type="GO" id="GO:0048046">
    <property type="term" value="C:apoplast"/>
    <property type="evidence" value="ECO:0007669"/>
    <property type="project" value="UniProtKB-SubCell"/>
</dbReference>
<keyword evidence="5" id="KW-0372">Hormone</keyword>
<evidence type="ECO:0000313" key="11">
    <source>
        <dbReference type="Proteomes" id="UP000775213"/>
    </source>
</evidence>
<dbReference type="GO" id="GO:2000280">
    <property type="term" value="P:regulation of root development"/>
    <property type="evidence" value="ECO:0007669"/>
    <property type="project" value="TreeGrafter"/>
</dbReference>
<evidence type="ECO:0000256" key="2">
    <source>
        <dbReference type="ARBA" id="ARBA00008963"/>
    </source>
</evidence>
<dbReference type="Proteomes" id="UP000775213">
    <property type="component" value="Unassembled WGS sequence"/>
</dbReference>
<keyword evidence="6 9" id="KW-0732">Signal</keyword>
<dbReference type="PANTHER" id="PTHR33348:SF3">
    <property type="entry name" value="PRECURSOR OF CEP1"/>
    <property type="match status" value="1"/>
</dbReference>
<comment type="caution">
    <text evidence="10">The sequence shown here is derived from an EMBL/GenBank/DDBJ whole genome shotgun (WGS) entry which is preliminary data.</text>
</comment>
<feature type="region of interest" description="Disordered" evidence="8">
    <location>
        <begin position="64"/>
        <end position="101"/>
    </location>
</feature>
<evidence type="ECO:0000313" key="10">
    <source>
        <dbReference type="EMBL" id="KAH0455208.1"/>
    </source>
</evidence>
<accession>A0AAV7GIF3</accession>
<keyword evidence="3" id="KW-0052">Apoplast</keyword>
<gene>
    <name evidence="10" type="ORF">IEQ34_015240</name>
</gene>
<evidence type="ECO:0000256" key="3">
    <source>
        <dbReference type="ARBA" id="ARBA00022523"/>
    </source>
</evidence>
<evidence type="ECO:0000256" key="4">
    <source>
        <dbReference type="ARBA" id="ARBA00022525"/>
    </source>
</evidence>
<sequence>MASIKSYTFAFLAALILVHYQSMSCEGRHLIEKNNTMCKRCLEEDSISPNNKGEMVDGPVEVDANGNNADAVVNDDARPSVPGHSPGVGHSIHTKSINKNV</sequence>
<dbReference type="GO" id="GO:1901371">
    <property type="term" value="P:regulation of leaf morphogenesis"/>
    <property type="evidence" value="ECO:0007669"/>
    <property type="project" value="TreeGrafter"/>
</dbReference>
<dbReference type="AlphaFoldDB" id="A0AAV7GIF3"/>
<evidence type="ECO:0000256" key="9">
    <source>
        <dbReference type="SAM" id="SignalP"/>
    </source>
</evidence>
<reference evidence="10 11" key="1">
    <citation type="journal article" date="2021" name="Hortic Res">
        <title>Chromosome-scale assembly of the Dendrobium chrysotoxum genome enhances the understanding of orchid evolution.</title>
        <authorList>
            <person name="Zhang Y."/>
            <person name="Zhang G.Q."/>
            <person name="Zhang D."/>
            <person name="Liu X.D."/>
            <person name="Xu X.Y."/>
            <person name="Sun W.H."/>
            <person name="Yu X."/>
            <person name="Zhu X."/>
            <person name="Wang Z.W."/>
            <person name="Zhao X."/>
            <person name="Zhong W.Y."/>
            <person name="Chen H."/>
            <person name="Yin W.L."/>
            <person name="Huang T."/>
            <person name="Niu S.C."/>
            <person name="Liu Z.J."/>
        </authorList>
    </citation>
    <scope>NUCLEOTIDE SEQUENCE [LARGE SCALE GENOMIC DNA]</scope>
    <source>
        <strain evidence="10">Lindl</strain>
    </source>
</reference>
<feature type="compositionally biased region" description="Low complexity" evidence="8">
    <location>
        <begin position="64"/>
        <end position="74"/>
    </location>
</feature>
<dbReference type="InterPro" id="IPR033250">
    <property type="entry name" value="CEP"/>
</dbReference>
<dbReference type="EMBL" id="JAGFBR010000014">
    <property type="protein sequence ID" value="KAH0455208.1"/>
    <property type="molecule type" value="Genomic_DNA"/>
</dbReference>
<organism evidence="10 11">
    <name type="scientific">Dendrobium chrysotoxum</name>
    <name type="common">Orchid</name>
    <dbReference type="NCBI Taxonomy" id="161865"/>
    <lineage>
        <taxon>Eukaryota</taxon>
        <taxon>Viridiplantae</taxon>
        <taxon>Streptophyta</taxon>
        <taxon>Embryophyta</taxon>
        <taxon>Tracheophyta</taxon>
        <taxon>Spermatophyta</taxon>
        <taxon>Magnoliopsida</taxon>
        <taxon>Liliopsida</taxon>
        <taxon>Asparagales</taxon>
        <taxon>Orchidaceae</taxon>
        <taxon>Epidendroideae</taxon>
        <taxon>Malaxideae</taxon>
        <taxon>Dendrobiinae</taxon>
        <taxon>Dendrobium</taxon>
    </lineage>
</organism>
<protein>
    <submittedName>
        <fullName evidence="10">Uncharacterized protein</fullName>
    </submittedName>
</protein>
<evidence type="ECO:0000256" key="1">
    <source>
        <dbReference type="ARBA" id="ARBA00004271"/>
    </source>
</evidence>
<dbReference type="GO" id="GO:0005179">
    <property type="term" value="F:hormone activity"/>
    <property type="evidence" value="ECO:0007669"/>
    <property type="project" value="UniProtKB-KW"/>
</dbReference>
<feature type="signal peptide" evidence="9">
    <location>
        <begin position="1"/>
        <end position="27"/>
    </location>
</feature>
<dbReference type="GO" id="GO:0048364">
    <property type="term" value="P:root development"/>
    <property type="evidence" value="ECO:0007669"/>
    <property type="project" value="InterPro"/>
</dbReference>
<evidence type="ECO:0000256" key="8">
    <source>
        <dbReference type="SAM" id="MobiDB-lite"/>
    </source>
</evidence>